<evidence type="ECO:0000313" key="1">
    <source>
        <dbReference type="EMBL" id="CAI8023650.1"/>
    </source>
</evidence>
<dbReference type="Proteomes" id="UP001174909">
    <property type="component" value="Unassembled WGS sequence"/>
</dbReference>
<gene>
    <name evidence="1" type="ORF">GBAR_LOCUS13794</name>
</gene>
<evidence type="ECO:0000313" key="2">
    <source>
        <dbReference type="Proteomes" id="UP001174909"/>
    </source>
</evidence>
<comment type="caution">
    <text evidence="1">The sequence shown here is derived from an EMBL/GenBank/DDBJ whole genome shotgun (WGS) entry which is preliminary data.</text>
</comment>
<dbReference type="AlphaFoldDB" id="A0AA35WR69"/>
<dbReference type="InterPro" id="IPR017850">
    <property type="entry name" value="Alkaline_phosphatase_core_sf"/>
</dbReference>
<protein>
    <recommendedName>
        <fullName evidence="3">Arylsulfatase</fullName>
    </recommendedName>
</protein>
<reference evidence="1" key="1">
    <citation type="submission" date="2023-03" db="EMBL/GenBank/DDBJ databases">
        <authorList>
            <person name="Steffen K."/>
            <person name="Cardenas P."/>
        </authorList>
    </citation>
    <scope>NUCLEOTIDE SEQUENCE</scope>
</reference>
<accession>A0AA35WR69</accession>
<proteinExistence type="predicted"/>
<dbReference type="SUPFAM" id="SSF53649">
    <property type="entry name" value="Alkaline phosphatase-like"/>
    <property type="match status" value="1"/>
</dbReference>
<dbReference type="EMBL" id="CASHTH010002023">
    <property type="protein sequence ID" value="CAI8023650.1"/>
    <property type="molecule type" value="Genomic_DNA"/>
</dbReference>
<name>A0AA35WR69_GEOBA</name>
<evidence type="ECO:0008006" key="3">
    <source>
        <dbReference type="Google" id="ProtNLM"/>
    </source>
</evidence>
<keyword evidence="2" id="KW-1185">Reference proteome</keyword>
<feature type="non-terminal residue" evidence="1">
    <location>
        <position position="1"/>
    </location>
</feature>
<sequence length="97" mass="10714">ACPSPTPATRCTPWTTCSGILTEPPVTTVTSGGWSLLYSSLPGVSKLYNLAADPKQSTNVIETHLDVASELHQKLVYFMRETEVPKRLLDPRLELRM</sequence>
<organism evidence="1 2">
    <name type="scientific">Geodia barretti</name>
    <name type="common">Barrett's horny sponge</name>
    <dbReference type="NCBI Taxonomy" id="519541"/>
    <lineage>
        <taxon>Eukaryota</taxon>
        <taxon>Metazoa</taxon>
        <taxon>Porifera</taxon>
        <taxon>Demospongiae</taxon>
        <taxon>Heteroscleromorpha</taxon>
        <taxon>Tetractinellida</taxon>
        <taxon>Astrophorina</taxon>
        <taxon>Geodiidae</taxon>
        <taxon>Geodia</taxon>
    </lineage>
</organism>
<dbReference type="Gene3D" id="3.40.720.10">
    <property type="entry name" value="Alkaline Phosphatase, subunit A"/>
    <property type="match status" value="1"/>
</dbReference>